<organism evidence="12 13">
    <name type="scientific">Desulfoferula mesophila</name>
    <dbReference type="NCBI Taxonomy" id="3058419"/>
    <lineage>
        <taxon>Bacteria</taxon>
        <taxon>Pseudomonadati</taxon>
        <taxon>Thermodesulfobacteriota</taxon>
        <taxon>Desulfarculia</taxon>
        <taxon>Desulfarculales</taxon>
        <taxon>Desulfarculaceae</taxon>
        <taxon>Desulfoferula</taxon>
    </lineage>
</organism>
<dbReference type="Gene3D" id="1.20.272.10">
    <property type="match status" value="1"/>
</dbReference>
<dbReference type="InterPro" id="IPR005790">
    <property type="entry name" value="DNA_polIII_delta"/>
</dbReference>
<gene>
    <name evidence="12" type="primary">holA</name>
    <name evidence="12" type="ORF">FAK_28340</name>
</gene>
<dbReference type="Gene3D" id="3.40.50.300">
    <property type="entry name" value="P-loop containing nucleotide triphosphate hydrolases"/>
    <property type="match status" value="1"/>
</dbReference>
<dbReference type="InterPro" id="IPR008921">
    <property type="entry name" value="DNA_pol3_clamp-load_cplx_C"/>
</dbReference>
<evidence type="ECO:0000256" key="2">
    <source>
        <dbReference type="ARBA" id="ARBA00017703"/>
    </source>
</evidence>
<dbReference type="GO" id="GO:0003887">
    <property type="term" value="F:DNA-directed DNA polymerase activity"/>
    <property type="evidence" value="ECO:0007669"/>
    <property type="project" value="UniProtKB-KW"/>
</dbReference>
<dbReference type="PANTHER" id="PTHR34388:SF1">
    <property type="entry name" value="DNA POLYMERASE III SUBUNIT DELTA"/>
    <property type="match status" value="1"/>
</dbReference>
<proteinExistence type="inferred from homology"/>
<evidence type="ECO:0000256" key="6">
    <source>
        <dbReference type="ARBA" id="ARBA00022932"/>
    </source>
</evidence>
<dbReference type="KEGG" id="dmp:FAK_28340"/>
<evidence type="ECO:0000259" key="11">
    <source>
        <dbReference type="Pfam" id="PF21694"/>
    </source>
</evidence>
<keyword evidence="3" id="KW-0808">Transferase</keyword>
<dbReference type="GO" id="GO:0003677">
    <property type="term" value="F:DNA binding"/>
    <property type="evidence" value="ECO:0007669"/>
    <property type="project" value="InterPro"/>
</dbReference>
<keyword evidence="6" id="KW-0239">DNA-directed DNA polymerase</keyword>
<dbReference type="EC" id="2.7.7.7" evidence="1"/>
<feature type="domain" description="DNA polymerase III delta subunit-like C-terminal" evidence="11">
    <location>
        <begin position="217"/>
        <end position="334"/>
    </location>
</feature>
<dbReference type="RefSeq" id="WP_338600673.1">
    <property type="nucleotide sequence ID" value="NZ_AP028679.1"/>
</dbReference>
<reference evidence="13" key="1">
    <citation type="journal article" date="2023" name="Arch. Microbiol.">
        <title>Desulfoferula mesophilus gen. nov. sp. nov., a mesophilic sulfate-reducing bacterium isolated from a brackish lake sediment.</title>
        <authorList>
            <person name="Watanabe T."/>
            <person name="Yabe T."/>
            <person name="Tsuji J.M."/>
            <person name="Fukui M."/>
        </authorList>
    </citation>
    <scope>NUCLEOTIDE SEQUENCE [LARGE SCALE GENOMIC DNA]</scope>
    <source>
        <strain evidence="13">12FAK</strain>
    </source>
</reference>
<evidence type="ECO:0000256" key="9">
    <source>
        <dbReference type="SAM" id="MobiDB-lite"/>
    </source>
</evidence>
<dbReference type="GO" id="GO:0006261">
    <property type="term" value="P:DNA-templated DNA replication"/>
    <property type="evidence" value="ECO:0007669"/>
    <property type="project" value="TreeGrafter"/>
</dbReference>
<evidence type="ECO:0000256" key="7">
    <source>
        <dbReference type="ARBA" id="ARBA00034754"/>
    </source>
</evidence>
<dbReference type="EMBL" id="AP028679">
    <property type="protein sequence ID" value="BEQ15768.1"/>
    <property type="molecule type" value="Genomic_DNA"/>
</dbReference>
<keyword evidence="4" id="KW-0548">Nucleotidyltransferase</keyword>
<dbReference type="PANTHER" id="PTHR34388">
    <property type="entry name" value="DNA POLYMERASE III SUBUNIT DELTA"/>
    <property type="match status" value="1"/>
</dbReference>
<evidence type="ECO:0000313" key="12">
    <source>
        <dbReference type="EMBL" id="BEQ15768.1"/>
    </source>
</evidence>
<evidence type="ECO:0000256" key="8">
    <source>
        <dbReference type="ARBA" id="ARBA00049244"/>
    </source>
</evidence>
<dbReference type="Pfam" id="PF21694">
    <property type="entry name" value="DNA_pol3_delta_C"/>
    <property type="match status" value="1"/>
</dbReference>
<evidence type="ECO:0000259" key="10">
    <source>
        <dbReference type="Pfam" id="PF06144"/>
    </source>
</evidence>
<keyword evidence="5" id="KW-0235">DNA replication</keyword>
<sequence length="337" mass="36684">MASGSRQRDPAALPWPEVARGEPGALYGLFSDEDFLLIQGVEQFTASPAFSDNPSLNVERFLASETKPARVLDSAQTLPFLGSRRLVVLSEAHLYKAEQAAEFLPYLADPCPSTTLVITGTKLDARTKFAKALNQAGKVHQFPKMYARQLVPWLQGRAAVRDKSLDNQAAAYLAELAGLGLGALDSELEKLSLYVGRERRITLDTVRQVMGNSRLYSIFDFTDAVAAGGLTRALSSYAQLDSLGEPAVRVLAMLTRLYRQLLETRRVLDQGGGPQEVQRALRTPPQATGTLVERAKRETPAGLSRALKAVLTADVALKSSPGADRVIMERLIMDLCA</sequence>
<dbReference type="SUPFAM" id="SSF52540">
    <property type="entry name" value="P-loop containing nucleoside triphosphate hydrolases"/>
    <property type="match status" value="1"/>
</dbReference>
<dbReference type="InterPro" id="IPR010372">
    <property type="entry name" value="DNA_pol3_delta_N"/>
</dbReference>
<dbReference type="InterPro" id="IPR048466">
    <property type="entry name" value="DNA_pol3_delta-like_C"/>
</dbReference>
<dbReference type="Proteomes" id="UP001366166">
    <property type="component" value="Chromosome"/>
</dbReference>
<evidence type="ECO:0000256" key="4">
    <source>
        <dbReference type="ARBA" id="ARBA00022695"/>
    </source>
</evidence>
<dbReference type="GO" id="GO:0009360">
    <property type="term" value="C:DNA polymerase III complex"/>
    <property type="evidence" value="ECO:0007669"/>
    <property type="project" value="InterPro"/>
</dbReference>
<feature type="region of interest" description="Disordered" evidence="9">
    <location>
        <begin position="273"/>
        <end position="295"/>
    </location>
</feature>
<evidence type="ECO:0000256" key="5">
    <source>
        <dbReference type="ARBA" id="ARBA00022705"/>
    </source>
</evidence>
<accession>A0AAU9EF30</accession>
<protein>
    <recommendedName>
        <fullName evidence="2">DNA polymerase III subunit delta</fullName>
        <ecNumber evidence="1">2.7.7.7</ecNumber>
    </recommendedName>
</protein>
<feature type="domain" description="DNA polymerase III delta N-terminal" evidence="10">
    <location>
        <begin position="32"/>
        <end position="139"/>
    </location>
</feature>
<keyword evidence="13" id="KW-1185">Reference proteome</keyword>
<comment type="catalytic activity">
    <reaction evidence="8">
        <text>DNA(n) + a 2'-deoxyribonucleoside 5'-triphosphate = DNA(n+1) + diphosphate</text>
        <dbReference type="Rhea" id="RHEA:22508"/>
        <dbReference type="Rhea" id="RHEA-COMP:17339"/>
        <dbReference type="Rhea" id="RHEA-COMP:17340"/>
        <dbReference type="ChEBI" id="CHEBI:33019"/>
        <dbReference type="ChEBI" id="CHEBI:61560"/>
        <dbReference type="ChEBI" id="CHEBI:173112"/>
        <dbReference type="EC" id="2.7.7.7"/>
    </reaction>
</comment>
<evidence type="ECO:0000313" key="13">
    <source>
        <dbReference type="Proteomes" id="UP001366166"/>
    </source>
</evidence>
<name>A0AAU9EF30_9BACT</name>
<dbReference type="NCBIfam" id="TIGR01128">
    <property type="entry name" value="holA"/>
    <property type="match status" value="1"/>
</dbReference>
<evidence type="ECO:0000256" key="3">
    <source>
        <dbReference type="ARBA" id="ARBA00022679"/>
    </source>
</evidence>
<evidence type="ECO:0000256" key="1">
    <source>
        <dbReference type="ARBA" id="ARBA00012417"/>
    </source>
</evidence>
<dbReference type="InterPro" id="IPR027417">
    <property type="entry name" value="P-loop_NTPase"/>
</dbReference>
<dbReference type="AlphaFoldDB" id="A0AAU9EF30"/>
<comment type="similarity">
    <text evidence="7">Belongs to the DNA polymerase HolA subunit family.</text>
</comment>
<dbReference type="Pfam" id="PF06144">
    <property type="entry name" value="DNA_pol3_delta"/>
    <property type="match status" value="1"/>
</dbReference>
<dbReference type="Gene3D" id="1.10.8.60">
    <property type="match status" value="1"/>
</dbReference>
<dbReference type="SUPFAM" id="SSF48019">
    <property type="entry name" value="post-AAA+ oligomerization domain-like"/>
    <property type="match status" value="1"/>
</dbReference>